<evidence type="ECO:0000313" key="5">
    <source>
        <dbReference type="EMBL" id="EFJ52358.1"/>
    </source>
</evidence>
<dbReference type="eggNOG" id="KOG3281">
    <property type="taxonomic scope" value="Eukaryota"/>
</dbReference>
<name>D8TJE5_VOLCA</name>
<dbReference type="STRING" id="3068.D8TJE5"/>
<dbReference type="InParanoid" id="D8TJE5"/>
<dbReference type="KEGG" id="vcn:VOLCADRAFT_86712"/>
<keyword evidence="4" id="KW-0496">Mitochondrion</keyword>
<dbReference type="Proteomes" id="UP000001058">
    <property type="component" value="Unassembled WGS sequence"/>
</dbReference>
<evidence type="ECO:0000256" key="3">
    <source>
        <dbReference type="ARBA" id="ARBA00022946"/>
    </source>
</evidence>
<dbReference type="FunCoup" id="D8TJE5">
    <property type="interactions" value="1307"/>
</dbReference>
<dbReference type="OrthoDB" id="16535at2759"/>
<keyword evidence="6" id="KW-1185">Reference proteome</keyword>
<evidence type="ECO:0000256" key="2">
    <source>
        <dbReference type="ARBA" id="ARBA00009116"/>
    </source>
</evidence>
<gene>
    <name evidence="5" type="ORF">VOLCADRAFT_86712</name>
</gene>
<dbReference type="EMBL" id="GL378324">
    <property type="protein sequence ID" value="EFJ52358.1"/>
    <property type="molecule type" value="Genomic_DNA"/>
</dbReference>
<dbReference type="Pfam" id="PF06644">
    <property type="entry name" value="ATP11"/>
    <property type="match status" value="1"/>
</dbReference>
<sequence>MYRASNQLICTFLRCGRRLGANSSLGQVVRLEELLKKSREEVIDIWLAYHSDAQGCRVGSVLSSQECDTFAARAAESPMFVLPLSKPAGYETLLVQCQMPYVLVTGLEEFKRSARTVTELLRAFYISSEDYQLVHTFNHQPAKFDFGALLRKLNIQA</sequence>
<accession>D8TJE5</accession>
<evidence type="ECO:0000313" key="6">
    <source>
        <dbReference type="Proteomes" id="UP000001058"/>
    </source>
</evidence>
<dbReference type="GeneID" id="9617426"/>
<reference evidence="5 6" key="1">
    <citation type="journal article" date="2010" name="Science">
        <title>Genomic analysis of organismal complexity in the multicellular green alga Volvox carteri.</title>
        <authorList>
            <person name="Prochnik S.E."/>
            <person name="Umen J."/>
            <person name="Nedelcu A.M."/>
            <person name="Hallmann A."/>
            <person name="Miller S.M."/>
            <person name="Nishii I."/>
            <person name="Ferris P."/>
            <person name="Kuo A."/>
            <person name="Mitros T."/>
            <person name="Fritz-Laylin L.K."/>
            <person name="Hellsten U."/>
            <person name="Chapman J."/>
            <person name="Simakov O."/>
            <person name="Rensing S.A."/>
            <person name="Terry A."/>
            <person name="Pangilinan J."/>
            <person name="Kapitonov V."/>
            <person name="Jurka J."/>
            <person name="Salamov A."/>
            <person name="Shapiro H."/>
            <person name="Schmutz J."/>
            <person name="Grimwood J."/>
            <person name="Lindquist E."/>
            <person name="Lucas S."/>
            <person name="Grigoriev I.V."/>
            <person name="Schmitt R."/>
            <person name="Kirk D."/>
            <person name="Rokhsar D.S."/>
        </authorList>
    </citation>
    <scope>NUCLEOTIDE SEQUENCE [LARGE SCALE GENOMIC DNA]</scope>
    <source>
        <strain evidence="6">f. Nagariensis / Eve</strain>
    </source>
</reference>
<organism evidence="6">
    <name type="scientific">Volvox carteri f. nagariensis</name>
    <dbReference type="NCBI Taxonomy" id="3068"/>
    <lineage>
        <taxon>Eukaryota</taxon>
        <taxon>Viridiplantae</taxon>
        <taxon>Chlorophyta</taxon>
        <taxon>core chlorophytes</taxon>
        <taxon>Chlorophyceae</taxon>
        <taxon>CS clade</taxon>
        <taxon>Chlamydomonadales</taxon>
        <taxon>Volvocaceae</taxon>
        <taxon>Volvox</taxon>
    </lineage>
</organism>
<dbReference type="InterPro" id="IPR010591">
    <property type="entry name" value="ATP11"/>
</dbReference>
<dbReference type="PANTHER" id="PTHR13126:SF0">
    <property type="entry name" value="ATP SYNTHASE MITOCHONDRIAL F1 COMPLEX ASSEMBLY FACTOR 1"/>
    <property type="match status" value="1"/>
</dbReference>
<protein>
    <submittedName>
        <fullName evidence="5">Uncharacterized protein</fullName>
    </submittedName>
</protein>
<keyword evidence="3" id="KW-0809">Transit peptide</keyword>
<dbReference type="PANTHER" id="PTHR13126">
    <property type="entry name" value="CHAPERONE ATP11"/>
    <property type="match status" value="1"/>
</dbReference>
<dbReference type="AlphaFoldDB" id="D8TJE5"/>
<comment type="subcellular location">
    <subcellularLocation>
        <location evidence="1">Mitochondrion</location>
    </subcellularLocation>
</comment>
<evidence type="ECO:0000256" key="1">
    <source>
        <dbReference type="ARBA" id="ARBA00004173"/>
    </source>
</evidence>
<dbReference type="RefSeq" id="XP_002946431.1">
    <property type="nucleotide sequence ID" value="XM_002946385.1"/>
</dbReference>
<dbReference type="GO" id="GO:0033615">
    <property type="term" value="P:mitochondrial proton-transporting ATP synthase complex assembly"/>
    <property type="evidence" value="ECO:0007669"/>
    <property type="project" value="TreeGrafter"/>
</dbReference>
<proteinExistence type="inferred from homology"/>
<evidence type="ECO:0000256" key="4">
    <source>
        <dbReference type="ARBA" id="ARBA00023128"/>
    </source>
</evidence>
<dbReference type="GO" id="GO:0005739">
    <property type="term" value="C:mitochondrion"/>
    <property type="evidence" value="ECO:0007669"/>
    <property type="project" value="UniProtKB-SubCell"/>
</dbReference>
<comment type="similarity">
    <text evidence="2">Belongs to the ATP11 family.</text>
</comment>